<dbReference type="EC" id="2.1.2.10" evidence="2"/>
<evidence type="ECO:0000256" key="2">
    <source>
        <dbReference type="ARBA" id="ARBA00012616"/>
    </source>
</evidence>
<evidence type="ECO:0000256" key="1">
    <source>
        <dbReference type="ARBA" id="ARBA00008609"/>
    </source>
</evidence>
<reference evidence="10 11" key="1">
    <citation type="submission" date="2020-07" db="EMBL/GenBank/DDBJ databases">
        <title>Sequencing the genomes of 1000 actinobacteria strains.</title>
        <authorList>
            <person name="Klenk H.-P."/>
        </authorList>
    </citation>
    <scope>NUCLEOTIDE SEQUENCE [LARGE SCALE GENOMIC DNA]</scope>
    <source>
        <strain evidence="10 11">DSM 19970</strain>
    </source>
</reference>
<evidence type="ECO:0000313" key="11">
    <source>
        <dbReference type="Proteomes" id="UP000547973"/>
    </source>
</evidence>
<dbReference type="GO" id="GO:0005829">
    <property type="term" value="C:cytosol"/>
    <property type="evidence" value="ECO:0007669"/>
    <property type="project" value="TreeGrafter"/>
</dbReference>
<gene>
    <name evidence="10" type="ORF">BKA03_000152</name>
</gene>
<evidence type="ECO:0000256" key="6">
    <source>
        <dbReference type="ARBA" id="ARBA00047665"/>
    </source>
</evidence>
<feature type="domain" description="GCVT N-terminal" evidence="8">
    <location>
        <begin position="6"/>
        <end position="264"/>
    </location>
</feature>
<dbReference type="InterPro" id="IPR006222">
    <property type="entry name" value="GCVT_N"/>
</dbReference>
<dbReference type="PANTHER" id="PTHR43757">
    <property type="entry name" value="AMINOMETHYLTRANSFERASE"/>
    <property type="match status" value="1"/>
</dbReference>
<evidence type="ECO:0000256" key="3">
    <source>
        <dbReference type="ARBA" id="ARBA00022576"/>
    </source>
</evidence>
<evidence type="ECO:0000256" key="4">
    <source>
        <dbReference type="ARBA" id="ARBA00022679"/>
    </source>
</evidence>
<dbReference type="Proteomes" id="UP000547973">
    <property type="component" value="Unassembled WGS sequence"/>
</dbReference>
<dbReference type="NCBIfam" id="TIGR00528">
    <property type="entry name" value="gcvT"/>
    <property type="match status" value="1"/>
</dbReference>
<dbReference type="EMBL" id="JACBZO010000001">
    <property type="protein sequence ID" value="NYI40033.1"/>
    <property type="molecule type" value="Genomic_DNA"/>
</dbReference>
<dbReference type="Gene3D" id="2.40.30.110">
    <property type="entry name" value="Aminomethyltransferase beta-barrel domains"/>
    <property type="match status" value="1"/>
</dbReference>
<dbReference type="SUPFAM" id="SSF101790">
    <property type="entry name" value="Aminomethyltransferase beta-barrel domain"/>
    <property type="match status" value="1"/>
</dbReference>
<comment type="similarity">
    <text evidence="1">Belongs to the GcvT family.</text>
</comment>
<dbReference type="GO" id="GO:0008483">
    <property type="term" value="F:transaminase activity"/>
    <property type="evidence" value="ECO:0007669"/>
    <property type="project" value="UniProtKB-KW"/>
</dbReference>
<dbReference type="PIRSF" id="PIRSF006487">
    <property type="entry name" value="GcvT"/>
    <property type="match status" value="1"/>
</dbReference>
<dbReference type="PANTHER" id="PTHR43757:SF2">
    <property type="entry name" value="AMINOMETHYLTRANSFERASE, MITOCHONDRIAL"/>
    <property type="match status" value="1"/>
</dbReference>
<keyword evidence="3" id="KW-0032">Aminotransferase</keyword>
<dbReference type="Gene3D" id="4.10.1250.10">
    <property type="entry name" value="Aminomethyltransferase fragment"/>
    <property type="match status" value="1"/>
</dbReference>
<dbReference type="Pfam" id="PF01571">
    <property type="entry name" value="GCV_T"/>
    <property type="match status" value="1"/>
</dbReference>
<organism evidence="10 11">
    <name type="scientific">Demequina lutea</name>
    <dbReference type="NCBI Taxonomy" id="431489"/>
    <lineage>
        <taxon>Bacteria</taxon>
        <taxon>Bacillati</taxon>
        <taxon>Actinomycetota</taxon>
        <taxon>Actinomycetes</taxon>
        <taxon>Micrococcales</taxon>
        <taxon>Demequinaceae</taxon>
        <taxon>Demequina</taxon>
    </lineage>
</organism>
<dbReference type="OrthoDB" id="9774591at2"/>
<dbReference type="InterPro" id="IPR006223">
    <property type="entry name" value="GcvT"/>
</dbReference>
<comment type="caution">
    <text evidence="10">The sequence shown here is derived from an EMBL/GenBank/DDBJ whole genome shotgun (WGS) entry which is preliminary data.</text>
</comment>
<keyword evidence="4 10" id="KW-0808">Transferase</keyword>
<keyword evidence="10" id="KW-0489">Methyltransferase</keyword>
<accession>A0A7Z0CIJ4</accession>
<dbReference type="RefSeq" id="WP_062075422.1">
    <property type="nucleotide sequence ID" value="NZ_BBRC01000008.1"/>
</dbReference>
<name>A0A7Z0CIJ4_9MICO</name>
<sequence>MTRSPLHDEHVALGATLVDFAGWDMPVRYSGDVAEHLAVRTAAGLFDISHMGEIAIRGADAAAGLDAAVVSGMERLAIGRAKYTMLCTPGGGVIDDLIVYRRDWDHFLIVANAANVETVTAELVERFSAFDATVENITAEVSLIAVQGPKAVGIVAAMCAAGADDVRALKNYTWCTVLLQGDVHAMVARTGYTGEDGFELFVVPADAVEVWRLALALGESEGLIPCGLSARDTLRLEAGMPLYGHELTLATTPYDAGLSWVVQTGAARVLQRPGIDGAVSMSAEPVARGDFVGREALAAAKERAVATEADPASAPEEARILVGLVGSPGRAARAGFAVLMDGRRVGIVSSGAPSPTLGVPVAMAMVHPLAAVVGTVLDVDVRGRSETMTVTALPLYSRAS</sequence>
<dbReference type="AlphaFoldDB" id="A0A7Z0CIJ4"/>
<dbReference type="SUPFAM" id="SSF103025">
    <property type="entry name" value="Folate-binding domain"/>
    <property type="match status" value="1"/>
</dbReference>
<feature type="domain" description="Aminomethyltransferase C-terminal" evidence="9">
    <location>
        <begin position="319"/>
        <end position="396"/>
    </location>
</feature>
<keyword evidence="11" id="KW-1185">Reference proteome</keyword>
<dbReference type="Pfam" id="PF08669">
    <property type="entry name" value="GCV_T_C"/>
    <property type="match status" value="1"/>
</dbReference>
<feature type="binding site" evidence="7">
    <location>
        <position position="199"/>
    </location>
    <ligand>
        <name>substrate</name>
    </ligand>
</feature>
<comment type="catalytic activity">
    <reaction evidence="6">
        <text>N(6)-[(R)-S(8)-aminomethyldihydrolipoyl]-L-lysyl-[protein] + (6S)-5,6,7,8-tetrahydrofolate = N(6)-[(R)-dihydrolipoyl]-L-lysyl-[protein] + (6R)-5,10-methylene-5,6,7,8-tetrahydrofolate + NH4(+)</text>
        <dbReference type="Rhea" id="RHEA:16945"/>
        <dbReference type="Rhea" id="RHEA-COMP:10475"/>
        <dbReference type="Rhea" id="RHEA-COMP:10492"/>
        <dbReference type="ChEBI" id="CHEBI:15636"/>
        <dbReference type="ChEBI" id="CHEBI:28938"/>
        <dbReference type="ChEBI" id="CHEBI:57453"/>
        <dbReference type="ChEBI" id="CHEBI:83100"/>
        <dbReference type="ChEBI" id="CHEBI:83143"/>
        <dbReference type="EC" id="2.1.2.10"/>
    </reaction>
</comment>
<proteinExistence type="inferred from homology"/>
<dbReference type="GO" id="GO:0005960">
    <property type="term" value="C:glycine cleavage complex"/>
    <property type="evidence" value="ECO:0007669"/>
    <property type="project" value="InterPro"/>
</dbReference>
<dbReference type="GO" id="GO:0006546">
    <property type="term" value="P:glycine catabolic process"/>
    <property type="evidence" value="ECO:0007669"/>
    <property type="project" value="InterPro"/>
</dbReference>
<dbReference type="InterPro" id="IPR013977">
    <property type="entry name" value="GcvT_C"/>
</dbReference>
<evidence type="ECO:0000256" key="7">
    <source>
        <dbReference type="PIRSR" id="PIRSR006487-1"/>
    </source>
</evidence>
<dbReference type="Gene3D" id="3.30.70.1400">
    <property type="entry name" value="Aminomethyltransferase beta-barrel domains"/>
    <property type="match status" value="1"/>
</dbReference>
<dbReference type="InterPro" id="IPR027266">
    <property type="entry name" value="TrmE/GcvT-like"/>
</dbReference>
<protein>
    <recommendedName>
        <fullName evidence="2">aminomethyltransferase</fullName>
        <ecNumber evidence="2">2.1.2.10</ecNumber>
    </recommendedName>
    <alternativeName>
        <fullName evidence="5">Glycine cleavage system T protein</fullName>
    </alternativeName>
</protein>
<evidence type="ECO:0000259" key="8">
    <source>
        <dbReference type="Pfam" id="PF01571"/>
    </source>
</evidence>
<evidence type="ECO:0000259" key="9">
    <source>
        <dbReference type="Pfam" id="PF08669"/>
    </source>
</evidence>
<dbReference type="GO" id="GO:0004047">
    <property type="term" value="F:aminomethyltransferase activity"/>
    <property type="evidence" value="ECO:0007669"/>
    <property type="project" value="UniProtKB-EC"/>
</dbReference>
<dbReference type="NCBIfam" id="NF001567">
    <property type="entry name" value="PRK00389.1"/>
    <property type="match status" value="1"/>
</dbReference>
<dbReference type="Gene3D" id="3.30.1360.120">
    <property type="entry name" value="Probable tRNA modification gtpase trme, domain 1"/>
    <property type="match status" value="1"/>
</dbReference>
<dbReference type="GO" id="GO:0008168">
    <property type="term" value="F:methyltransferase activity"/>
    <property type="evidence" value="ECO:0007669"/>
    <property type="project" value="UniProtKB-KW"/>
</dbReference>
<evidence type="ECO:0000256" key="5">
    <source>
        <dbReference type="ARBA" id="ARBA00031395"/>
    </source>
</evidence>
<evidence type="ECO:0000313" key="10">
    <source>
        <dbReference type="EMBL" id="NYI40033.1"/>
    </source>
</evidence>
<dbReference type="InterPro" id="IPR028896">
    <property type="entry name" value="GcvT/YgfZ/DmdA"/>
</dbReference>
<dbReference type="GO" id="GO:0032259">
    <property type="term" value="P:methylation"/>
    <property type="evidence" value="ECO:0007669"/>
    <property type="project" value="UniProtKB-KW"/>
</dbReference>
<dbReference type="InterPro" id="IPR029043">
    <property type="entry name" value="GcvT/YgfZ_C"/>
</dbReference>